<keyword evidence="4 6" id="KW-1133">Transmembrane helix</keyword>
<feature type="transmembrane region" description="Helical" evidence="6">
    <location>
        <begin position="171"/>
        <end position="195"/>
    </location>
</feature>
<comment type="subcellular location">
    <subcellularLocation>
        <location evidence="1">Cell membrane</location>
        <topology evidence="1">Multi-pass membrane protein</topology>
    </subcellularLocation>
</comment>
<proteinExistence type="predicted"/>
<evidence type="ECO:0000256" key="2">
    <source>
        <dbReference type="ARBA" id="ARBA00022475"/>
    </source>
</evidence>
<feature type="transmembrane region" description="Helical" evidence="6">
    <location>
        <begin position="21"/>
        <end position="42"/>
    </location>
</feature>
<evidence type="ECO:0000313" key="8">
    <source>
        <dbReference type="EMBL" id="MBB6036375.1"/>
    </source>
</evidence>
<keyword evidence="2" id="KW-1003">Cell membrane</keyword>
<dbReference type="InterPro" id="IPR007895">
    <property type="entry name" value="MASE1"/>
</dbReference>
<dbReference type="Proteomes" id="UP000548476">
    <property type="component" value="Unassembled WGS sequence"/>
</dbReference>
<comment type="caution">
    <text evidence="8">The sequence shown here is derived from an EMBL/GenBank/DDBJ whole genome shotgun (WGS) entry which is preliminary data.</text>
</comment>
<keyword evidence="9" id="KW-1185">Reference proteome</keyword>
<reference evidence="8 9" key="1">
    <citation type="submission" date="2020-08" db="EMBL/GenBank/DDBJ databases">
        <title>Genomic Encyclopedia of Type Strains, Phase IV (KMG-IV): sequencing the most valuable type-strain genomes for metagenomic binning, comparative biology and taxonomic classification.</title>
        <authorList>
            <person name="Goeker M."/>
        </authorList>
    </citation>
    <scope>NUCLEOTIDE SEQUENCE [LARGE SCALE GENOMIC DNA]</scope>
    <source>
        <strain evidence="8 9">YIM 65646</strain>
    </source>
</reference>
<evidence type="ECO:0000256" key="5">
    <source>
        <dbReference type="ARBA" id="ARBA00023136"/>
    </source>
</evidence>
<dbReference type="RefSeq" id="WP_184789231.1">
    <property type="nucleotide sequence ID" value="NZ_BONT01000028.1"/>
</dbReference>
<dbReference type="EMBL" id="JACHGT010000009">
    <property type="protein sequence ID" value="MBB6036375.1"/>
    <property type="molecule type" value="Genomic_DNA"/>
</dbReference>
<dbReference type="AlphaFoldDB" id="A0A841FKG8"/>
<evidence type="ECO:0000313" key="9">
    <source>
        <dbReference type="Proteomes" id="UP000548476"/>
    </source>
</evidence>
<feature type="domain" description="MASE1" evidence="7">
    <location>
        <begin position="34"/>
        <end position="305"/>
    </location>
</feature>
<organism evidence="8 9">
    <name type="scientific">Phytomonospora endophytica</name>
    <dbReference type="NCBI Taxonomy" id="714109"/>
    <lineage>
        <taxon>Bacteria</taxon>
        <taxon>Bacillati</taxon>
        <taxon>Actinomycetota</taxon>
        <taxon>Actinomycetes</taxon>
        <taxon>Micromonosporales</taxon>
        <taxon>Micromonosporaceae</taxon>
        <taxon>Phytomonospora</taxon>
    </lineage>
</organism>
<feature type="transmembrane region" description="Helical" evidence="6">
    <location>
        <begin position="97"/>
        <end position="121"/>
    </location>
</feature>
<feature type="transmembrane region" description="Helical" evidence="6">
    <location>
        <begin position="216"/>
        <end position="243"/>
    </location>
</feature>
<keyword evidence="3 6" id="KW-0812">Transmembrane</keyword>
<keyword evidence="5 6" id="KW-0472">Membrane</keyword>
<protein>
    <submittedName>
        <fullName evidence="8">Integral membrane sensor domain MASE1</fullName>
    </submittedName>
</protein>
<dbReference type="Pfam" id="PF05231">
    <property type="entry name" value="MASE1"/>
    <property type="match status" value="1"/>
</dbReference>
<sequence>MSRNRITPQLYLGRLRSSGTLSGRRVAATAFFFLLTALGYYASARLGLRLELVGGQVTPLWPPTGVALVCLLRFGVRMWPAVTIGALVVNLPLGPTPLAACLIAAGNTLAPVCAVLLLRHVGYRPEMTRLRDALALVFLGALAGMAVSATVGAAALVTAGGVSPGAFWSTWSVWWVGDAMGVLVVAPVLLVLPALRSLGRVGPWRWVEWTGALTGTVLSLLLAVHTPVAALFPVFPFLIWAALRFPQVGSAPCALAASVIAVHAAVTQAGPFGDHDLLFNMVVLQIFNASAALTALLLSAITAERDQAHREVRRACAQLTAVVATLRSQQ</sequence>
<name>A0A841FKG8_9ACTN</name>
<gene>
    <name evidence="8" type="ORF">HNR73_004246</name>
</gene>
<evidence type="ECO:0000256" key="3">
    <source>
        <dbReference type="ARBA" id="ARBA00022692"/>
    </source>
</evidence>
<feature type="transmembrane region" description="Helical" evidence="6">
    <location>
        <begin position="278"/>
        <end position="301"/>
    </location>
</feature>
<feature type="transmembrane region" description="Helical" evidence="6">
    <location>
        <begin position="133"/>
        <end position="159"/>
    </location>
</feature>
<accession>A0A841FKG8</accession>
<evidence type="ECO:0000256" key="6">
    <source>
        <dbReference type="SAM" id="Phobius"/>
    </source>
</evidence>
<evidence type="ECO:0000256" key="4">
    <source>
        <dbReference type="ARBA" id="ARBA00022989"/>
    </source>
</evidence>
<evidence type="ECO:0000256" key="1">
    <source>
        <dbReference type="ARBA" id="ARBA00004651"/>
    </source>
</evidence>
<dbReference type="GO" id="GO:0005886">
    <property type="term" value="C:plasma membrane"/>
    <property type="evidence" value="ECO:0007669"/>
    <property type="project" value="UniProtKB-SubCell"/>
</dbReference>
<evidence type="ECO:0000259" key="7">
    <source>
        <dbReference type="Pfam" id="PF05231"/>
    </source>
</evidence>